<keyword evidence="3" id="KW-0472">Membrane</keyword>
<accession>V4RHW5</accession>
<evidence type="ECO:0008006" key="6">
    <source>
        <dbReference type="Google" id="ProtNLM"/>
    </source>
</evidence>
<name>V4RHW5_9HYPH</name>
<dbReference type="AlphaFoldDB" id="V4RHW5"/>
<dbReference type="STRING" id="631454.N177_1554"/>
<feature type="coiled-coil region" evidence="1">
    <location>
        <begin position="75"/>
        <end position="112"/>
    </location>
</feature>
<dbReference type="OrthoDB" id="9806878at2"/>
<proteinExistence type="predicted"/>
<keyword evidence="3" id="KW-1133">Transmembrane helix</keyword>
<dbReference type="eggNOG" id="ENOG5031HJW">
    <property type="taxonomic scope" value="Bacteria"/>
</dbReference>
<evidence type="ECO:0000313" key="4">
    <source>
        <dbReference type="EMBL" id="ESR25721.1"/>
    </source>
</evidence>
<protein>
    <recommendedName>
        <fullName evidence="6">DUF2852 domain-containing protein</fullName>
    </recommendedName>
</protein>
<reference evidence="4 5" key="1">
    <citation type="journal article" date="2014" name="Genome Announc.">
        <title>Draft Genome Sequence of Lutibaculum baratangense Strain AMV1T, Isolated from a Mud Volcano in Andamans, India.</title>
        <authorList>
            <person name="Singh A."/>
            <person name="Sreenivas A."/>
            <person name="Sathyanarayana Reddy G."/>
            <person name="Pinnaka A.K."/>
            <person name="Shivaji S."/>
        </authorList>
    </citation>
    <scope>NUCLEOTIDE SEQUENCE [LARGE SCALE GENOMIC DNA]</scope>
    <source>
        <strain evidence="4 5">AMV1</strain>
    </source>
</reference>
<gene>
    <name evidence="4" type="ORF">N177_1554</name>
</gene>
<organism evidence="4 5">
    <name type="scientific">Lutibaculum baratangense AMV1</name>
    <dbReference type="NCBI Taxonomy" id="631454"/>
    <lineage>
        <taxon>Bacteria</taxon>
        <taxon>Pseudomonadati</taxon>
        <taxon>Pseudomonadota</taxon>
        <taxon>Alphaproteobacteria</taxon>
        <taxon>Hyphomicrobiales</taxon>
        <taxon>Tepidamorphaceae</taxon>
        <taxon>Lutibaculum</taxon>
    </lineage>
</organism>
<dbReference type="PATRIC" id="fig|631454.5.peg.1535"/>
<feature type="transmembrane region" description="Helical" evidence="3">
    <location>
        <begin position="16"/>
        <end position="39"/>
    </location>
</feature>
<dbReference type="InterPro" id="IPR021273">
    <property type="entry name" value="DUF2852"/>
</dbReference>
<evidence type="ECO:0000313" key="5">
    <source>
        <dbReference type="Proteomes" id="UP000017819"/>
    </source>
</evidence>
<evidence type="ECO:0000256" key="2">
    <source>
        <dbReference type="SAM" id="MobiDB-lite"/>
    </source>
</evidence>
<keyword evidence="1" id="KW-0175">Coiled coil</keyword>
<keyword evidence="3" id="KW-0812">Transmembrane</keyword>
<comment type="caution">
    <text evidence="4">The sequence shown here is derived from an EMBL/GenBank/DDBJ whole genome shotgun (WGS) entry which is preliminary data.</text>
</comment>
<dbReference type="EMBL" id="AWXZ01000018">
    <property type="protein sequence ID" value="ESR25721.1"/>
    <property type="molecule type" value="Genomic_DNA"/>
</dbReference>
<evidence type="ECO:0000256" key="3">
    <source>
        <dbReference type="SAM" id="Phobius"/>
    </source>
</evidence>
<keyword evidence="5" id="KW-1185">Reference proteome</keyword>
<evidence type="ECO:0000256" key="1">
    <source>
        <dbReference type="SAM" id="Coils"/>
    </source>
</evidence>
<feature type="region of interest" description="Disordered" evidence="2">
    <location>
        <begin position="123"/>
        <end position="145"/>
    </location>
</feature>
<sequence length="145" mass="17339">MKHNYPIKPAWTPLSIALMVLGFVTFWPLGIAMLAWICWGEQMVEWWERNRSGFTTARMTRPFTASASTGNEAFEDYRRGELERLERERRRLEDEAHEFEVYMRELRKARDREEFDRFMRERRERSRGAQGEVSTAVESRGAHAY</sequence>
<dbReference type="Proteomes" id="UP000017819">
    <property type="component" value="Unassembled WGS sequence"/>
</dbReference>
<dbReference type="Pfam" id="PF11014">
    <property type="entry name" value="DUF2852"/>
    <property type="match status" value="1"/>
</dbReference>